<evidence type="ECO:0000256" key="2">
    <source>
        <dbReference type="SAM" id="MobiDB-lite"/>
    </source>
</evidence>
<keyword evidence="4" id="KW-0808">Transferase</keyword>
<feature type="domain" description="Glutamine amidotransferase type-2" evidence="3">
    <location>
        <begin position="2"/>
        <end position="251"/>
    </location>
</feature>
<feature type="region of interest" description="Disordered" evidence="2">
    <location>
        <begin position="257"/>
        <end position="284"/>
    </location>
</feature>
<dbReference type="PROSITE" id="PS51278">
    <property type="entry name" value="GATASE_TYPE_2"/>
    <property type="match status" value="1"/>
</dbReference>
<sequence length="284" mass="31708">MCRLFGLTAAPRRVKASFWLLDAADSLDRQSEANPDGTGLGTFDTAGRPLVEKQPLAAYEDRQFAVEAKHRESATFLAHIRHASTGDLSTKNTHPFTQDGRIFAHNGVIEDLPRLDEELGRYRELVEGDTDSERFFALITKHIDAHIGDVTAGITEATHWIADRLPIFAINMLLTTATELWALRYPATHDLYVLDREPGEHLEHRGTAGTVRVRSTEPARVPTFVVASEEMDDDPDWRLLPSGELLHIDRNLHAHRTPILDRPPSHPLSLSDLSADAAASQQHR</sequence>
<dbReference type="InterPro" id="IPR026869">
    <property type="entry name" value="EgtC-like"/>
</dbReference>
<accession>A0A285LXE5</accession>
<dbReference type="SUPFAM" id="SSF56235">
    <property type="entry name" value="N-terminal nucleophile aminohydrolases (Ntn hydrolases)"/>
    <property type="match status" value="1"/>
</dbReference>
<dbReference type="InterPro" id="IPR017932">
    <property type="entry name" value="GATase_2_dom"/>
</dbReference>
<dbReference type="InterPro" id="IPR029055">
    <property type="entry name" value="Ntn_hydrolases_N"/>
</dbReference>
<dbReference type="PANTHER" id="PTHR42824:SF1">
    <property type="entry name" value="GLUTAMINE AMIDOTRANSFERASE YAFJ-RELATED"/>
    <property type="match status" value="1"/>
</dbReference>
<evidence type="ECO:0000259" key="3">
    <source>
        <dbReference type="PROSITE" id="PS51278"/>
    </source>
</evidence>
<keyword evidence="5" id="KW-1185">Reference proteome</keyword>
<dbReference type="Gene3D" id="3.60.20.10">
    <property type="entry name" value="Glutamine Phosphoribosylpyrophosphate, subunit 1, domain 1"/>
    <property type="match status" value="1"/>
</dbReference>
<evidence type="ECO:0000313" key="4">
    <source>
        <dbReference type="EMBL" id="SNY89609.1"/>
    </source>
</evidence>
<dbReference type="OrthoDB" id="9804310at2"/>
<evidence type="ECO:0000256" key="1">
    <source>
        <dbReference type="ARBA" id="ARBA00022962"/>
    </source>
</evidence>
<evidence type="ECO:0000313" key="5">
    <source>
        <dbReference type="Proteomes" id="UP000219565"/>
    </source>
</evidence>
<dbReference type="Proteomes" id="UP000219565">
    <property type="component" value="Unassembled WGS sequence"/>
</dbReference>
<reference evidence="4 5" key="1">
    <citation type="submission" date="2017-09" db="EMBL/GenBank/DDBJ databases">
        <authorList>
            <person name="Ehlers B."/>
            <person name="Leendertz F.H."/>
        </authorList>
    </citation>
    <scope>NUCLEOTIDE SEQUENCE [LARGE SCALE GENOMIC DNA]</scope>
    <source>
        <strain evidence="4 5">DSM 45537</strain>
    </source>
</reference>
<dbReference type="STRING" id="1379680.GCA_001612615_04517"/>
<dbReference type="PANTHER" id="PTHR42824">
    <property type="entry name" value="GLUTAMINE AMIDOTRANSFERASE"/>
    <property type="match status" value="1"/>
</dbReference>
<dbReference type="CDD" id="cd01908">
    <property type="entry name" value="YafJ"/>
    <property type="match status" value="1"/>
</dbReference>
<protein>
    <submittedName>
        <fullName evidence="4">Glutamine amidotransferase</fullName>
    </submittedName>
</protein>
<feature type="compositionally biased region" description="Low complexity" evidence="2">
    <location>
        <begin position="267"/>
        <end position="284"/>
    </location>
</feature>
<dbReference type="AlphaFoldDB" id="A0A285LXE5"/>
<proteinExistence type="predicted"/>
<dbReference type="RefSeq" id="WP_097248274.1">
    <property type="nucleotide sequence ID" value="NZ_OBEG01000009.1"/>
</dbReference>
<keyword evidence="1 4" id="KW-0315">Glutamine amidotransferase</keyword>
<dbReference type="EMBL" id="OBEG01000009">
    <property type="protein sequence ID" value="SNY89609.1"/>
    <property type="molecule type" value="Genomic_DNA"/>
</dbReference>
<gene>
    <name evidence="4" type="ORF">SAMN04244553_6628</name>
</gene>
<dbReference type="Pfam" id="PF13230">
    <property type="entry name" value="GATase_4"/>
    <property type="match status" value="1"/>
</dbReference>
<organism evidence="4 5">
    <name type="scientific">Nocardia amikacinitolerans</name>
    <dbReference type="NCBI Taxonomy" id="756689"/>
    <lineage>
        <taxon>Bacteria</taxon>
        <taxon>Bacillati</taxon>
        <taxon>Actinomycetota</taxon>
        <taxon>Actinomycetes</taxon>
        <taxon>Mycobacteriales</taxon>
        <taxon>Nocardiaceae</taxon>
        <taxon>Nocardia</taxon>
    </lineage>
</organism>
<dbReference type="GO" id="GO:0016740">
    <property type="term" value="F:transferase activity"/>
    <property type="evidence" value="ECO:0007669"/>
    <property type="project" value="UniProtKB-KW"/>
</dbReference>
<name>A0A285LXE5_9NOCA</name>